<dbReference type="AlphaFoldDB" id="A0A7E6FH92"/>
<evidence type="ECO:0000313" key="1">
    <source>
        <dbReference type="Proteomes" id="UP000515154"/>
    </source>
</evidence>
<accession>A0A7E6FH92</accession>
<evidence type="ECO:0000313" key="2">
    <source>
        <dbReference type="RefSeq" id="XP_036367121.1"/>
    </source>
</evidence>
<dbReference type="Proteomes" id="UP000515154">
    <property type="component" value="Linkage group LG19"/>
</dbReference>
<protein>
    <submittedName>
        <fullName evidence="2">Uncharacterized protein LOC118767140</fullName>
    </submittedName>
</protein>
<organism evidence="1 2">
    <name type="scientific">Octopus sinensis</name>
    <name type="common">East Asian common octopus</name>
    <dbReference type="NCBI Taxonomy" id="2607531"/>
    <lineage>
        <taxon>Eukaryota</taxon>
        <taxon>Metazoa</taxon>
        <taxon>Spiralia</taxon>
        <taxon>Lophotrochozoa</taxon>
        <taxon>Mollusca</taxon>
        <taxon>Cephalopoda</taxon>
        <taxon>Coleoidea</taxon>
        <taxon>Octopodiformes</taxon>
        <taxon>Octopoda</taxon>
        <taxon>Incirrata</taxon>
        <taxon>Octopodidae</taxon>
        <taxon>Octopus</taxon>
    </lineage>
</organism>
<proteinExistence type="predicted"/>
<keyword evidence="1" id="KW-1185">Reference proteome</keyword>
<sequence>MATPSRFPTIIITEEEETCPLFKALSLRFGKYFNFARLVKPSPEDFELLGTGNAFIDVPSVLVMVTDSSDPTKTPEFKAIVYTRDSFGDMNYPNLLHFFFTVNHQFRYTLPGIGQSSQKTEADMEDILEIEKRRFDSFRNFNTYRNPQEVQDRKEILHFDEVSKQEL</sequence>
<reference evidence="2" key="1">
    <citation type="submission" date="2025-08" db="UniProtKB">
        <authorList>
            <consortium name="RefSeq"/>
        </authorList>
    </citation>
    <scope>IDENTIFICATION</scope>
</reference>
<gene>
    <name evidence="2" type="primary">LOC118767140</name>
</gene>
<dbReference type="KEGG" id="osn:118767140"/>
<dbReference type="RefSeq" id="XP_036367121.1">
    <property type="nucleotide sequence ID" value="XM_036511228.1"/>
</dbReference>
<name>A0A7E6FH92_9MOLL</name>